<dbReference type="RefSeq" id="WP_207679999.1">
    <property type="nucleotide sequence ID" value="NZ_CP061800.1"/>
</dbReference>
<reference evidence="4" key="1">
    <citation type="journal article" date="2021" name="Microb. Physiol.">
        <title>Proteogenomic Insights into the Physiology of Marine, Sulfate-Reducing, Filamentous Desulfonema limicola and Desulfonema magnum.</title>
        <authorList>
            <person name="Schnaars V."/>
            <person name="Wohlbrand L."/>
            <person name="Scheve S."/>
            <person name="Hinrichs C."/>
            <person name="Reinhardt R."/>
            <person name="Rabus R."/>
        </authorList>
    </citation>
    <scope>NUCLEOTIDE SEQUENCE</scope>
    <source>
        <strain evidence="4">4be13</strain>
    </source>
</reference>
<proteinExistence type="predicted"/>
<dbReference type="CDD" id="cd02440">
    <property type="entry name" value="AdoMet_MTases"/>
    <property type="match status" value="1"/>
</dbReference>
<dbReference type="SUPFAM" id="SSF53335">
    <property type="entry name" value="S-adenosyl-L-methionine-dependent methyltransferases"/>
    <property type="match status" value="1"/>
</dbReference>
<keyword evidence="2" id="KW-0949">S-adenosyl-L-methionine</keyword>
<keyword evidence="1 4" id="KW-0489">Methyltransferase</keyword>
<evidence type="ECO:0000259" key="3">
    <source>
        <dbReference type="Pfam" id="PF05175"/>
    </source>
</evidence>
<sequence length="243" mass="27423">MDTITTDTFYNGQLQVRQKRSGYRFSIDAVLLAYHSMPYAAANTVLDLGTGCGIIPLMLAYHHPKVRICGIEIQEELAHIAALNVEENGMTDQIRILCRDMKTLKYDMVSGPVELVVSNPPYRKANSGRINPNQERAIARHEIKATLSDVIETAHRMLCTSGRFVTIYPAERMTDLLTQMRVIGIEPKYLRMIHSERDTEAKLILAQGIRRGRPGIKVGPPLVIYNEDGTYTDEVNAMYKIEN</sequence>
<dbReference type="InterPro" id="IPR002052">
    <property type="entry name" value="DNA_methylase_N6_adenine_CS"/>
</dbReference>
<dbReference type="Proteomes" id="UP000663722">
    <property type="component" value="Chromosome"/>
</dbReference>
<dbReference type="Gene3D" id="3.40.50.150">
    <property type="entry name" value="Vaccinia Virus protein VP39"/>
    <property type="match status" value="1"/>
</dbReference>
<dbReference type="PROSITE" id="PS00092">
    <property type="entry name" value="N6_MTASE"/>
    <property type="match status" value="1"/>
</dbReference>
<dbReference type="PANTHER" id="PTHR47739">
    <property type="entry name" value="TRNA1(VAL) (ADENINE(37)-N6)-METHYLTRANSFERASE"/>
    <property type="match status" value="1"/>
</dbReference>
<feature type="domain" description="Methyltransferase small" evidence="3">
    <location>
        <begin position="36"/>
        <end position="127"/>
    </location>
</feature>
<dbReference type="InterPro" id="IPR007848">
    <property type="entry name" value="Small_mtfrase_dom"/>
</dbReference>
<dbReference type="GO" id="GO:0008170">
    <property type="term" value="F:N-methyltransferase activity"/>
    <property type="evidence" value="ECO:0007669"/>
    <property type="project" value="UniProtKB-ARBA"/>
</dbReference>
<keyword evidence="5" id="KW-1185">Reference proteome</keyword>
<dbReference type="KEGG" id="dmm:dnm_088600"/>
<dbReference type="EMBL" id="CP061800">
    <property type="protein sequence ID" value="QTA92770.1"/>
    <property type="molecule type" value="Genomic_DNA"/>
</dbReference>
<evidence type="ECO:0000313" key="4">
    <source>
        <dbReference type="EMBL" id="QTA92770.1"/>
    </source>
</evidence>
<dbReference type="AlphaFoldDB" id="A0A975BX33"/>
<accession>A0A975BX33</accession>
<evidence type="ECO:0000256" key="2">
    <source>
        <dbReference type="ARBA" id="ARBA00022691"/>
    </source>
</evidence>
<organism evidence="4 5">
    <name type="scientific">Desulfonema magnum</name>
    <dbReference type="NCBI Taxonomy" id="45655"/>
    <lineage>
        <taxon>Bacteria</taxon>
        <taxon>Pseudomonadati</taxon>
        <taxon>Thermodesulfobacteriota</taxon>
        <taxon>Desulfobacteria</taxon>
        <taxon>Desulfobacterales</taxon>
        <taxon>Desulfococcaceae</taxon>
        <taxon>Desulfonema</taxon>
    </lineage>
</organism>
<dbReference type="InterPro" id="IPR050210">
    <property type="entry name" value="tRNA_Adenine-N(6)_MTase"/>
</dbReference>
<evidence type="ECO:0000256" key="1">
    <source>
        <dbReference type="ARBA" id="ARBA00022603"/>
    </source>
</evidence>
<dbReference type="GO" id="GO:0003676">
    <property type="term" value="F:nucleic acid binding"/>
    <property type="evidence" value="ECO:0007669"/>
    <property type="project" value="InterPro"/>
</dbReference>
<dbReference type="GO" id="GO:0032259">
    <property type="term" value="P:methylation"/>
    <property type="evidence" value="ECO:0007669"/>
    <property type="project" value="UniProtKB-KW"/>
</dbReference>
<dbReference type="PANTHER" id="PTHR47739:SF1">
    <property type="entry name" value="TRNA1(VAL) (ADENINE(37)-N6)-METHYLTRANSFERASE"/>
    <property type="match status" value="1"/>
</dbReference>
<dbReference type="GO" id="GO:0008757">
    <property type="term" value="F:S-adenosylmethionine-dependent methyltransferase activity"/>
    <property type="evidence" value="ECO:0007669"/>
    <property type="project" value="UniProtKB-ARBA"/>
</dbReference>
<dbReference type="Pfam" id="PF05175">
    <property type="entry name" value="MTS"/>
    <property type="match status" value="1"/>
</dbReference>
<dbReference type="InterPro" id="IPR029063">
    <property type="entry name" value="SAM-dependent_MTases_sf"/>
</dbReference>
<keyword evidence="1 4" id="KW-0808">Transferase</keyword>
<name>A0A975BX33_9BACT</name>
<evidence type="ECO:0000313" key="5">
    <source>
        <dbReference type="Proteomes" id="UP000663722"/>
    </source>
</evidence>
<protein>
    <submittedName>
        <fullName evidence="4">SAM-dependent methyltransferase domain-containing protein</fullName>
    </submittedName>
</protein>
<gene>
    <name evidence="4" type="ORF">dnm_088600</name>
</gene>